<evidence type="ECO:0000313" key="1">
    <source>
        <dbReference type="EMBL" id="CAF1191212.1"/>
    </source>
</evidence>
<dbReference type="OrthoDB" id="10427585at2759"/>
<dbReference type="Proteomes" id="UP000663829">
    <property type="component" value="Unassembled WGS sequence"/>
</dbReference>
<protein>
    <submittedName>
        <fullName evidence="1">Uncharacterized protein</fullName>
    </submittedName>
</protein>
<evidence type="ECO:0000313" key="5">
    <source>
        <dbReference type="Proteomes" id="UP000663829"/>
    </source>
</evidence>
<dbReference type="Proteomes" id="UP000681722">
    <property type="component" value="Unassembled WGS sequence"/>
</dbReference>
<evidence type="ECO:0000313" key="2">
    <source>
        <dbReference type="EMBL" id="CAF1530410.1"/>
    </source>
</evidence>
<dbReference type="AlphaFoldDB" id="A0A814VSF3"/>
<sequence>DLRKFLPDDFNPIINMLNTNLCYYFPAHTKIKQDFQVWLLLKMAILNSQKRERETAIKLYNDCIELIKQSKTSSTSVKIAAIQYSIYLIDYSEITIPNDISLIDSLLLENTMGKYVNLNKKILAFNDSFQCDREELKYIGQYLFDIGDYDGASSYWESILEQQKQFTSTCCQYDGFAN</sequence>
<dbReference type="Proteomes" id="UP000677228">
    <property type="component" value="Unassembled WGS sequence"/>
</dbReference>
<reference evidence="1" key="1">
    <citation type="submission" date="2021-02" db="EMBL/GenBank/DDBJ databases">
        <authorList>
            <person name="Nowell W R."/>
        </authorList>
    </citation>
    <scope>NUCLEOTIDE SEQUENCE</scope>
</reference>
<dbReference type="EMBL" id="CAJNOK010037384">
    <property type="protein sequence ID" value="CAF1530410.1"/>
    <property type="molecule type" value="Genomic_DNA"/>
</dbReference>
<proteinExistence type="predicted"/>
<evidence type="ECO:0000313" key="3">
    <source>
        <dbReference type="EMBL" id="CAF3955455.1"/>
    </source>
</evidence>
<name>A0A814VSF3_9BILA</name>
<dbReference type="InterPro" id="IPR011990">
    <property type="entry name" value="TPR-like_helical_dom_sf"/>
</dbReference>
<dbReference type="SUPFAM" id="SSF48452">
    <property type="entry name" value="TPR-like"/>
    <property type="match status" value="1"/>
</dbReference>
<dbReference type="EMBL" id="CAJNOQ010008213">
    <property type="protein sequence ID" value="CAF1191212.1"/>
    <property type="molecule type" value="Genomic_DNA"/>
</dbReference>
<dbReference type="EMBL" id="CAJOBA010059617">
    <property type="protein sequence ID" value="CAF4317393.1"/>
    <property type="molecule type" value="Genomic_DNA"/>
</dbReference>
<feature type="non-terminal residue" evidence="1">
    <location>
        <position position="1"/>
    </location>
</feature>
<accession>A0A814VSF3</accession>
<dbReference type="EMBL" id="CAJOBC010008212">
    <property type="protein sequence ID" value="CAF3955455.1"/>
    <property type="molecule type" value="Genomic_DNA"/>
</dbReference>
<gene>
    <name evidence="1" type="ORF">GPM918_LOCUS23218</name>
    <name evidence="2" type="ORF">OVA965_LOCUS38224</name>
    <name evidence="3" type="ORF">SRO942_LOCUS23214</name>
    <name evidence="4" type="ORF">TMI583_LOCUS39394</name>
</gene>
<organism evidence="1 5">
    <name type="scientific">Didymodactylos carnosus</name>
    <dbReference type="NCBI Taxonomy" id="1234261"/>
    <lineage>
        <taxon>Eukaryota</taxon>
        <taxon>Metazoa</taxon>
        <taxon>Spiralia</taxon>
        <taxon>Gnathifera</taxon>
        <taxon>Rotifera</taxon>
        <taxon>Eurotatoria</taxon>
        <taxon>Bdelloidea</taxon>
        <taxon>Philodinida</taxon>
        <taxon>Philodinidae</taxon>
        <taxon>Didymodactylos</taxon>
    </lineage>
</organism>
<evidence type="ECO:0000313" key="4">
    <source>
        <dbReference type="EMBL" id="CAF4317393.1"/>
    </source>
</evidence>
<keyword evidence="5" id="KW-1185">Reference proteome</keyword>
<comment type="caution">
    <text evidence="1">The sequence shown here is derived from an EMBL/GenBank/DDBJ whole genome shotgun (WGS) entry which is preliminary data.</text>
</comment>
<dbReference type="Proteomes" id="UP000682733">
    <property type="component" value="Unassembled WGS sequence"/>
</dbReference>